<dbReference type="InterPro" id="IPR052359">
    <property type="entry name" value="HTH-type_reg/antitoxin"/>
</dbReference>
<evidence type="ECO:0000313" key="6">
    <source>
        <dbReference type="EMBL" id="UTW14493.1"/>
    </source>
</evidence>
<evidence type="ECO:0000256" key="4">
    <source>
        <dbReference type="SAM" id="MobiDB-lite"/>
    </source>
</evidence>
<dbReference type="PROSITE" id="PS50943">
    <property type="entry name" value="HTH_CROC1"/>
    <property type="match status" value="1"/>
</dbReference>
<organism evidence="6 7">
    <name type="scientific">Marinobacterium rhizophilum</name>
    <dbReference type="NCBI Taxonomy" id="420402"/>
    <lineage>
        <taxon>Bacteria</taxon>
        <taxon>Pseudomonadati</taxon>
        <taxon>Pseudomonadota</taxon>
        <taxon>Gammaproteobacteria</taxon>
        <taxon>Oceanospirillales</taxon>
        <taxon>Oceanospirillaceae</taxon>
        <taxon>Marinobacterium</taxon>
    </lineage>
</organism>
<accession>A0ABY5HSG5</accession>
<name>A0ABY5HSG5_9GAMM</name>
<protein>
    <submittedName>
        <fullName evidence="6">Helix-turn-helix domain-containing protein</fullName>
    </submittedName>
</protein>
<dbReference type="InterPro" id="IPR010982">
    <property type="entry name" value="Lambda_DNA-bd_dom_sf"/>
</dbReference>
<proteinExistence type="predicted"/>
<gene>
    <name evidence="6" type="ORF">KDW95_22575</name>
</gene>
<dbReference type="InterPro" id="IPR001387">
    <property type="entry name" value="Cro/C1-type_HTH"/>
</dbReference>
<dbReference type="PANTHER" id="PTHR36511">
    <property type="entry name" value="MERR FAMILY BACTERIAL REGULATORY PROTEIN"/>
    <property type="match status" value="1"/>
</dbReference>
<evidence type="ECO:0000256" key="3">
    <source>
        <dbReference type="ARBA" id="ARBA00023163"/>
    </source>
</evidence>
<evidence type="ECO:0000256" key="1">
    <source>
        <dbReference type="ARBA" id="ARBA00023015"/>
    </source>
</evidence>
<dbReference type="Gene3D" id="1.10.260.40">
    <property type="entry name" value="lambda repressor-like DNA-binding domains"/>
    <property type="match status" value="1"/>
</dbReference>
<dbReference type="Pfam" id="PF01381">
    <property type="entry name" value="HTH_3"/>
    <property type="match status" value="1"/>
</dbReference>
<keyword evidence="1" id="KW-0805">Transcription regulation</keyword>
<keyword evidence="7" id="KW-1185">Reference proteome</keyword>
<evidence type="ECO:0000259" key="5">
    <source>
        <dbReference type="PROSITE" id="PS50943"/>
    </source>
</evidence>
<sequence>MRQYEQEHPDVLQQGVHISKAPSNGWQPHPHPPETPSRPSKTGGNACLWSAPEDPVVRTTDPVVLAAIQARKSLKLTQATFARCLGISPRTVSEWEQGRRQPSGAARTLLHWAAERPEYLKQALQAFRHCKAKGLSPGGGGTSEQLKNTARDCKFFCVSSGISQ</sequence>
<dbReference type="PANTHER" id="PTHR36511:SF4">
    <property type="entry name" value="ANTITOXIN MQSA"/>
    <property type="match status" value="1"/>
</dbReference>
<dbReference type="EMBL" id="CP073347">
    <property type="protein sequence ID" value="UTW14493.1"/>
    <property type="molecule type" value="Genomic_DNA"/>
</dbReference>
<reference evidence="6" key="1">
    <citation type="submission" date="2021-04" db="EMBL/GenBank/DDBJ databases">
        <title>Oceanospirillales bacteria with DddD are important DMSP degraders in coastal seawater.</title>
        <authorList>
            <person name="Liu J."/>
        </authorList>
    </citation>
    <scope>NUCLEOTIDE SEQUENCE</scope>
    <source>
        <strain evidence="6">D13-1</strain>
    </source>
</reference>
<dbReference type="CDD" id="cd00093">
    <property type="entry name" value="HTH_XRE"/>
    <property type="match status" value="1"/>
</dbReference>
<feature type="region of interest" description="Disordered" evidence="4">
    <location>
        <begin position="20"/>
        <end position="47"/>
    </location>
</feature>
<keyword evidence="3" id="KW-0804">Transcription</keyword>
<dbReference type="SUPFAM" id="SSF47413">
    <property type="entry name" value="lambda repressor-like DNA-binding domains"/>
    <property type="match status" value="1"/>
</dbReference>
<dbReference type="RefSeq" id="WP_255856558.1">
    <property type="nucleotide sequence ID" value="NZ_CP073347.1"/>
</dbReference>
<feature type="domain" description="HTH cro/C1-type" evidence="5">
    <location>
        <begin position="69"/>
        <end position="103"/>
    </location>
</feature>
<dbReference type="Proteomes" id="UP001058461">
    <property type="component" value="Chromosome"/>
</dbReference>
<keyword evidence="2" id="KW-0238">DNA-binding</keyword>
<evidence type="ECO:0000256" key="2">
    <source>
        <dbReference type="ARBA" id="ARBA00023125"/>
    </source>
</evidence>
<evidence type="ECO:0000313" key="7">
    <source>
        <dbReference type="Proteomes" id="UP001058461"/>
    </source>
</evidence>